<comment type="subcellular location">
    <subcellularLocation>
        <location evidence="1">Membrane</location>
        <topology evidence="1">Multi-pass membrane protein</topology>
    </subcellularLocation>
</comment>
<keyword evidence="8" id="KW-1185">Reference proteome</keyword>
<feature type="transmembrane region" description="Helical" evidence="6">
    <location>
        <begin position="195"/>
        <end position="214"/>
    </location>
</feature>
<dbReference type="PANTHER" id="PTHR45649:SF4">
    <property type="entry name" value="TRANSPORTER, PUTATIVE (EUROFUNG)-RELATED"/>
    <property type="match status" value="1"/>
</dbReference>
<feature type="transmembrane region" description="Helical" evidence="6">
    <location>
        <begin position="627"/>
        <end position="647"/>
    </location>
</feature>
<evidence type="ECO:0000313" key="8">
    <source>
        <dbReference type="Proteomes" id="UP001152607"/>
    </source>
</evidence>
<feature type="transmembrane region" description="Helical" evidence="6">
    <location>
        <begin position="526"/>
        <end position="544"/>
    </location>
</feature>
<keyword evidence="2" id="KW-0813">Transport</keyword>
<evidence type="ECO:0000256" key="6">
    <source>
        <dbReference type="SAM" id="Phobius"/>
    </source>
</evidence>
<feature type="transmembrane region" description="Helical" evidence="6">
    <location>
        <begin position="291"/>
        <end position="310"/>
    </location>
</feature>
<dbReference type="Pfam" id="PF13520">
    <property type="entry name" value="AA_permease_2"/>
    <property type="match status" value="1"/>
</dbReference>
<feature type="transmembrane region" description="Helical" evidence="6">
    <location>
        <begin position="316"/>
        <end position="336"/>
    </location>
</feature>
<evidence type="ECO:0008006" key="9">
    <source>
        <dbReference type="Google" id="ProtNLM"/>
    </source>
</evidence>
<evidence type="ECO:0000313" key="7">
    <source>
        <dbReference type="EMBL" id="CAI6335549.1"/>
    </source>
</evidence>
<feature type="transmembrane region" description="Helical" evidence="6">
    <location>
        <begin position="387"/>
        <end position="404"/>
    </location>
</feature>
<dbReference type="Gene3D" id="1.20.1740.10">
    <property type="entry name" value="Amino acid/polyamine transporter I"/>
    <property type="match status" value="1"/>
</dbReference>
<protein>
    <recommendedName>
        <fullName evidence="9">GABA permease</fullName>
    </recommendedName>
</protein>
<sequence>MGVRCAAPPAKSSSIQTCNPPLTFRLRPVRIMSRRVTDNGHWRIGELALPRATLGFASRVCCKCKIARIEMYECPKQSVLLCHPAPFPFSRHSSFRRFFFSLPISICIDINHLRAFAGIKKAIDMVEPNDSAEAQSSSINLKKPDYTLDGMEEGDNADDVYSRANPARPGFTKSDQRDMWRMGKVQELKRNYRPLSALSFAVILTAVWEFLLVANTQGLIDGGLAGVFWSYIWTFIGFGFVELSLAEMASMAPISGGQYHWVSEFAPPGLQQFLSYVVGWMSTLSWQAGNASGSFLTGTIIQALLVVNYPDYEPQPYQGTLLVFASVLVLCVVNIWASDIWARIQNGLLVLHIVVFLAVIITLWTLAPHQSAKAVFTEFTNAGGWPTMGLSLMVGQITALYAMLGSDATAHMSEEVRDAGRYVPISLFWSYIGNGIMAIILLITYLFSIDSIDNALEDPTGYPFIYVFKSAVSTAGVNALTILVLILIIAANISFNASTARQTFAFARDNGLPFSKWLSRVSSKEVPANAIAVTCLFTMLLSIINIGSNVAFNAIISLQVVALFSTYAASISCVLYRRIRHPELIPTARWSLGKWGIPINVIGLAYSSFSFFWAFWPNETPVTLENFNWSVVLFLGVFIMSLVMYLIQGKKVYKGPVAEVRASRID</sequence>
<dbReference type="GO" id="GO:0016020">
    <property type="term" value="C:membrane"/>
    <property type="evidence" value="ECO:0007669"/>
    <property type="project" value="UniProtKB-SubCell"/>
</dbReference>
<comment type="caution">
    <text evidence="7">The sequence shown here is derived from an EMBL/GenBank/DDBJ whole genome shotgun (WGS) entry which is preliminary data.</text>
</comment>
<proteinExistence type="predicted"/>
<name>A0A9W4UHS4_9PLEO</name>
<dbReference type="EMBL" id="CAOQHR010000005">
    <property type="protein sequence ID" value="CAI6335549.1"/>
    <property type="molecule type" value="Genomic_DNA"/>
</dbReference>
<keyword evidence="5 6" id="KW-0472">Membrane</keyword>
<dbReference type="OrthoDB" id="3257095at2759"/>
<evidence type="ECO:0000256" key="2">
    <source>
        <dbReference type="ARBA" id="ARBA00022448"/>
    </source>
</evidence>
<gene>
    <name evidence="7" type="ORF">PDIGIT_LOCUS8633</name>
</gene>
<feature type="transmembrane region" description="Helical" evidence="6">
    <location>
        <begin position="226"/>
        <end position="245"/>
    </location>
</feature>
<keyword evidence="3 6" id="KW-0812">Transmembrane</keyword>
<accession>A0A9W4UHS4</accession>
<dbReference type="PANTHER" id="PTHR45649">
    <property type="entry name" value="AMINO-ACID PERMEASE BAT1"/>
    <property type="match status" value="1"/>
</dbReference>
<feature type="transmembrane region" description="Helical" evidence="6">
    <location>
        <begin position="348"/>
        <end position="367"/>
    </location>
</feature>
<feature type="transmembrane region" description="Helical" evidence="6">
    <location>
        <begin position="550"/>
        <end position="576"/>
    </location>
</feature>
<evidence type="ECO:0000256" key="3">
    <source>
        <dbReference type="ARBA" id="ARBA00022692"/>
    </source>
</evidence>
<evidence type="ECO:0000256" key="5">
    <source>
        <dbReference type="ARBA" id="ARBA00023136"/>
    </source>
</evidence>
<feature type="transmembrane region" description="Helical" evidence="6">
    <location>
        <begin position="597"/>
        <end position="615"/>
    </location>
</feature>
<dbReference type="AlphaFoldDB" id="A0A9W4UHS4"/>
<reference evidence="7" key="1">
    <citation type="submission" date="2023-01" db="EMBL/GenBank/DDBJ databases">
        <authorList>
            <person name="Van Ghelder C."/>
            <person name="Rancurel C."/>
        </authorList>
    </citation>
    <scope>NUCLEOTIDE SEQUENCE</scope>
    <source>
        <strain evidence="7">CNCM I-4278</strain>
    </source>
</reference>
<organism evidence="7 8">
    <name type="scientific">Periconia digitata</name>
    <dbReference type="NCBI Taxonomy" id="1303443"/>
    <lineage>
        <taxon>Eukaryota</taxon>
        <taxon>Fungi</taxon>
        <taxon>Dikarya</taxon>
        <taxon>Ascomycota</taxon>
        <taxon>Pezizomycotina</taxon>
        <taxon>Dothideomycetes</taxon>
        <taxon>Pleosporomycetidae</taxon>
        <taxon>Pleosporales</taxon>
        <taxon>Massarineae</taxon>
        <taxon>Periconiaceae</taxon>
        <taxon>Periconia</taxon>
    </lineage>
</organism>
<evidence type="ECO:0000256" key="1">
    <source>
        <dbReference type="ARBA" id="ARBA00004141"/>
    </source>
</evidence>
<feature type="transmembrane region" description="Helical" evidence="6">
    <location>
        <begin position="425"/>
        <end position="447"/>
    </location>
</feature>
<keyword evidence="4 6" id="KW-1133">Transmembrane helix</keyword>
<dbReference type="GO" id="GO:0022857">
    <property type="term" value="F:transmembrane transporter activity"/>
    <property type="evidence" value="ECO:0007669"/>
    <property type="project" value="InterPro"/>
</dbReference>
<feature type="transmembrane region" description="Helical" evidence="6">
    <location>
        <begin position="467"/>
        <end position="491"/>
    </location>
</feature>
<dbReference type="InterPro" id="IPR002293">
    <property type="entry name" value="AA/rel_permease1"/>
</dbReference>
<dbReference type="Proteomes" id="UP001152607">
    <property type="component" value="Unassembled WGS sequence"/>
</dbReference>
<evidence type="ECO:0000256" key="4">
    <source>
        <dbReference type="ARBA" id="ARBA00022989"/>
    </source>
</evidence>